<protein>
    <recommendedName>
        <fullName evidence="3">Beta-hexosaminidase bacterial type N-terminal domain-containing protein</fullName>
    </recommendedName>
</protein>
<accession>A0A6J4NH68</accession>
<sequence length="615" mass="70192">MRLPNFVWVFEMLCLLGIFSGIIFAEKLTLAENGASDYVILVSPQASEVERYAAAELQKYLGQITGSRLSIETRANGKPFIVVGNHPLARKIRVASRYAGDDAFRQKTAGANLFLKGATERGTLYAVYNFLEAQGCRWFTPAIPQLAGHHEFVPKRATLAINATDSFKRPLMKYRKRDGDIGRRSNTAATWTPILEWAAKMRANSFSLSLRAYEEHRELLKTETEKRGMILQVGQHDVMNEFLAPQKYFAAHPEWFGLIDGKRTLRARGKQVIFETANAKAMKTFENNLIAYLESRPEIDVFQLWLADAGLWSESAEAQKMGAPAERMAIFIQQITKALRSAKLKTKISFIAYSFYTEPPRNMNFEPQTILEFCPINQNHSFSLDDAAAPENRKYYEQLQKWIKRFPGEVTHYSYYAKFSWRSLPVVLPLQIAREIKNWHRIGEVGTSIYSEPGNWLALEFNHAAFSRASWEENFDAEKWYDEYLQARFGAAAQAMKRYHALATRISLEALIPQSADKNDTRDFQDLLAQTQAAMHEAMEKADTPDAKWLVGKLAWQPEYLALALRFRDAQRAEDKEQMNQLRGAIARLIAARANDGTTLDRGYGYQLMQEDAPQ</sequence>
<dbReference type="InterPro" id="IPR032287">
    <property type="entry name" value="DUF4838"/>
</dbReference>
<reference evidence="2" key="1">
    <citation type="submission" date="2020-02" db="EMBL/GenBank/DDBJ databases">
        <authorList>
            <person name="Meier V. D."/>
        </authorList>
    </citation>
    <scope>NUCLEOTIDE SEQUENCE</scope>
    <source>
        <strain evidence="2">AVDCRST_MAG74</strain>
    </source>
</reference>
<dbReference type="Gene3D" id="3.30.379.10">
    <property type="entry name" value="Chitobiase/beta-hexosaminidase domain 2-like"/>
    <property type="match status" value="1"/>
</dbReference>
<dbReference type="EMBL" id="CADCUR010000061">
    <property type="protein sequence ID" value="CAA9387990.1"/>
    <property type="molecule type" value="Genomic_DNA"/>
</dbReference>
<dbReference type="SUPFAM" id="SSF55545">
    <property type="entry name" value="beta-N-acetylhexosaminidase-like domain"/>
    <property type="match status" value="1"/>
</dbReference>
<dbReference type="GO" id="GO:0016787">
    <property type="term" value="F:hydrolase activity"/>
    <property type="evidence" value="ECO:0007669"/>
    <property type="project" value="UniProtKB-KW"/>
</dbReference>
<proteinExistence type="predicted"/>
<dbReference type="Pfam" id="PF16126">
    <property type="entry name" value="DUF4838"/>
    <property type="match status" value="1"/>
</dbReference>
<organism evidence="2">
    <name type="scientific">uncultured Pyrinomonadaceae bacterium</name>
    <dbReference type="NCBI Taxonomy" id="2283094"/>
    <lineage>
        <taxon>Bacteria</taxon>
        <taxon>Pseudomonadati</taxon>
        <taxon>Acidobacteriota</taxon>
        <taxon>Blastocatellia</taxon>
        <taxon>Blastocatellales</taxon>
        <taxon>Pyrinomonadaceae</taxon>
        <taxon>environmental samples</taxon>
    </lineage>
</organism>
<dbReference type="PANTHER" id="PTHR47406">
    <property type="entry name" value="COAGULATION FACTOR 5/8 TYPE, C-TERMINAL"/>
    <property type="match status" value="1"/>
</dbReference>
<dbReference type="PANTHER" id="PTHR47406:SF2">
    <property type="entry name" value="ALPHA GLUCURONIDASE N-TERMINAL DOMAIN-CONTAINING PROTEIN"/>
    <property type="match status" value="1"/>
</dbReference>
<dbReference type="AlphaFoldDB" id="A0A6J4NH68"/>
<evidence type="ECO:0008006" key="3">
    <source>
        <dbReference type="Google" id="ProtNLM"/>
    </source>
</evidence>
<evidence type="ECO:0000256" key="1">
    <source>
        <dbReference type="ARBA" id="ARBA00022801"/>
    </source>
</evidence>
<evidence type="ECO:0000313" key="2">
    <source>
        <dbReference type="EMBL" id="CAA9387990.1"/>
    </source>
</evidence>
<name>A0A6J4NH68_9BACT</name>
<keyword evidence="1" id="KW-0378">Hydrolase</keyword>
<gene>
    <name evidence="2" type="ORF">AVDCRST_MAG74-795</name>
</gene>
<dbReference type="InterPro" id="IPR029018">
    <property type="entry name" value="Hex-like_dom2"/>
</dbReference>
<dbReference type="GO" id="GO:0005975">
    <property type="term" value="P:carbohydrate metabolic process"/>
    <property type="evidence" value="ECO:0007669"/>
    <property type="project" value="UniProtKB-ARBA"/>
</dbReference>